<evidence type="ECO:0000313" key="2">
    <source>
        <dbReference type="EMBL" id="GGG17936.1"/>
    </source>
</evidence>
<protein>
    <recommendedName>
        <fullName evidence="1">Helix-turn-helix domain-containing protein</fullName>
    </recommendedName>
</protein>
<evidence type="ECO:0000313" key="3">
    <source>
        <dbReference type="Proteomes" id="UP000644756"/>
    </source>
</evidence>
<reference evidence="2" key="2">
    <citation type="submission" date="2020-09" db="EMBL/GenBank/DDBJ databases">
        <authorList>
            <person name="Sun Q."/>
            <person name="Zhou Y."/>
        </authorList>
    </citation>
    <scope>NUCLEOTIDE SEQUENCE</scope>
    <source>
        <strain evidence="2">CGMCC 1.12987</strain>
    </source>
</reference>
<evidence type="ECO:0000259" key="1">
    <source>
        <dbReference type="Pfam" id="PF12728"/>
    </source>
</evidence>
<comment type="caution">
    <text evidence="2">The sequence shown here is derived from an EMBL/GenBank/DDBJ whole genome shotgun (WGS) entry which is preliminary data.</text>
</comment>
<keyword evidence="3" id="KW-1185">Reference proteome</keyword>
<sequence>MKNLSMNEQTPSSEPIKYLDVAAAAGELGITPTSFYKIVNHVDPAKRLEPVNRNTHRGDGGFRFRLEDINRIKPQYVKNDLTSAEAANRLGRSTTFIHKLIRDGVLDYYETEFRGKRTFFIKESELARYMSENPDSGKSEAIYDKRSGLFLYQPFSKDDQLARVVKIKRVSNRKIETTLRTESEQLLSYDEAIALNWAPAMKIQDRKPTTSYGYAVFHFPLPRSLDSMIFTIIEEFFKQVGPANMKISAGEQLVVEVKKSVLVGILPTTHPDMIDKLKLFLLKGEIIPKYDGTLIDTGLSPITFYLPEEKKAELVRLAAADGISLQEWIEKRLD</sequence>
<feature type="domain" description="Helix-turn-helix" evidence="1">
    <location>
        <begin position="81"/>
        <end position="133"/>
    </location>
</feature>
<dbReference type="AlphaFoldDB" id="A0A917LFJ1"/>
<accession>A0A917LFJ1</accession>
<reference evidence="2" key="1">
    <citation type="journal article" date="2014" name="Int. J. Syst. Evol. Microbiol.">
        <title>Complete genome sequence of Corynebacterium casei LMG S-19264T (=DSM 44701T), isolated from a smear-ripened cheese.</title>
        <authorList>
            <consortium name="US DOE Joint Genome Institute (JGI-PGF)"/>
            <person name="Walter F."/>
            <person name="Albersmeier A."/>
            <person name="Kalinowski J."/>
            <person name="Ruckert C."/>
        </authorList>
    </citation>
    <scope>NUCLEOTIDE SEQUENCE</scope>
    <source>
        <strain evidence="2">CGMCC 1.12987</strain>
    </source>
</reference>
<dbReference type="EMBL" id="BMGR01000014">
    <property type="protein sequence ID" value="GGG17936.1"/>
    <property type="molecule type" value="Genomic_DNA"/>
</dbReference>
<proteinExistence type="predicted"/>
<dbReference type="InterPro" id="IPR041657">
    <property type="entry name" value="HTH_17"/>
</dbReference>
<gene>
    <name evidence="2" type="ORF">GCM10010916_38430</name>
</gene>
<dbReference type="Proteomes" id="UP000644756">
    <property type="component" value="Unassembled WGS sequence"/>
</dbReference>
<dbReference type="RefSeq" id="WP_188532692.1">
    <property type="nucleotide sequence ID" value="NZ_BMGR01000014.1"/>
</dbReference>
<name>A0A917LFJ1_9BACL</name>
<dbReference type="Pfam" id="PF12728">
    <property type="entry name" value="HTH_17"/>
    <property type="match status" value="1"/>
</dbReference>
<organism evidence="2 3">
    <name type="scientific">Paenibacillus abyssi</name>
    <dbReference type="NCBI Taxonomy" id="1340531"/>
    <lineage>
        <taxon>Bacteria</taxon>
        <taxon>Bacillati</taxon>
        <taxon>Bacillota</taxon>
        <taxon>Bacilli</taxon>
        <taxon>Bacillales</taxon>
        <taxon>Paenibacillaceae</taxon>
        <taxon>Paenibacillus</taxon>
    </lineage>
</organism>